<dbReference type="EMBL" id="CP000433">
    <property type="protein sequence ID" value="ABH00486.1"/>
    <property type="molecule type" value="Genomic_DNA"/>
</dbReference>
<dbReference type="InterPro" id="IPR042099">
    <property type="entry name" value="ANL_N_sf"/>
</dbReference>
<accession>Q0RW50</accession>
<protein>
    <submittedName>
        <fullName evidence="3">Probable long-chain-fatty-acid--CoA ligase</fullName>
    </submittedName>
</protein>
<dbReference type="PANTHER" id="PTHR43201">
    <property type="entry name" value="ACYL-COA SYNTHETASE"/>
    <property type="match status" value="1"/>
</dbReference>
<dbReference type="SUPFAM" id="SSF56801">
    <property type="entry name" value="Acetyl-CoA synthetase-like"/>
    <property type="match status" value="1"/>
</dbReference>
<keyword evidence="3" id="KW-0436">Ligase</keyword>
<dbReference type="CDD" id="cd17636">
    <property type="entry name" value="PtmA"/>
    <property type="match status" value="1"/>
</dbReference>
<geneLocation type="plasmid" evidence="3 4">
    <name>pRHL2</name>
</geneLocation>
<keyword evidence="3" id="KW-0614">Plasmid</keyword>
<dbReference type="InterPro" id="IPR025110">
    <property type="entry name" value="AMP-bd_C"/>
</dbReference>
<evidence type="ECO:0000313" key="4">
    <source>
        <dbReference type="Proteomes" id="UP000008710"/>
    </source>
</evidence>
<dbReference type="Pfam" id="PF13193">
    <property type="entry name" value="AMP-binding_C"/>
    <property type="match status" value="1"/>
</dbReference>
<dbReference type="Proteomes" id="UP000008710">
    <property type="component" value="Plasmid pRHL2"/>
</dbReference>
<dbReference type="RefSeq" id="WP_011600124.1">
    <property type="nucleotide sequence ID" value="NC_008270.1"/>
</dbReference>
<dbReference type="HOGENOM" id="CLU_000022_59_0_11"/>
<dbReference type="PANTHER" id="PTHR43201:SF32">
    <property type="entry name" value="2-SUCCINYLBENZOATE--COA LIGASE, CHLOROPLASTIC_PEROXISOMAL"/>
    <property type="match status" value="1"/>
</dbReference>
<dbReference type="Gene3D" id="3.40.50.12780">
    <property type="entry name" value="N-terminal domain of ligase-like"/>
    <property type="match status" value="1"/>
</dbReference>
<dbReference type="GO" id="GO:0006631">
    <property type="term" value="P:fatty acid metabolic process"/>
    <property type="evidence" value="ECO:0007669"/>
    <property type="project" value="TreeGrafter"/>
</dbReference>
<feature type="domain" description="AMP-binding enzyme C-terminal" evidence="2">
    <location>
        <begin position="416"/>
        <end position="490"/>
    </location>
</feature>
<dbReference type="InterPro" id="IPR000873">
    <property type="entry name" value="AMP-dep_synth/lig_dom"/>
</dbReference>
<organism evidence="3 4">
    <name type="scientific">Rhodococcus jostii (strain RHA1)</name>
    <dbReference type="NCBI Taxonomy" id="101510"/>
    <lineage>
        <taxon>Bacteria</taxon>
        <taxon>Bacillati</taxon>
        <taxon>Actinomycetota</taxon>
        <taxon>Actinomycetes</taxon>
        <taxon>Mycobacteriales</taxon>
        <taxon>Nocardiaceae</taxon>
        <taxon>Rhodococcus</taxon>
    </lineage>
</organism>
<dbReference type="GO" id="GO:0031956">
    <property type="term" value="F:medium-chain fatty acid-CoA ligase activity"/>
    <property type="evidence" value="ECO:0007669"/>
    <property type="project" value="TreeGrafter"/>
</dbReference>
<feature type="domain" description="AMP-dependent synthetase/ligase" evidence="1">
    <location>
        <begin position="15"/>
        <end position="366"/>
    </location>
</feature>
<name>Q0RW50_RHOJR</name>
<dbReference type="KEGG" id="rha:RHA1_ro10297"/>
<evidence type="ECO:0000259" key="1">
    <source>
        <dbReference type="Pfam" id="PF00501"/>
    </source>
</evidence>
<gene>
    <name evidence="3" type="ordered locus">RHA1_ro10297</name>
</gene>
<dbReference type="PATRIC" id="fig|101510.16.peg.8691"/>
<evidence type="ECO:0000259" key="2">
    <source>
        <dbReference type="Pfam" id="PF13193"/>
    </source>
</evidence>
<dbReference type="Pfam" id="PF00501">
    <property type="entry name" value="AMP-binding"/>
    <property type="match status" value="1"/>
</dbReference>
<dbReference type="InterPro" id="IPR045851">
    <property type="entry name" value="AMP-bd_C_sf"/>
</dbReference>
<sequence>MYGLTFGDLVGEHRRTHGSRTAAVCGPIRYTYADLDERTDRMANALAGAGVMAGERVLWLGQNCHRVLELILAAAKLGAMVCPVNWRQSAAELAFVIDDIRPAVVVWQREDLGDAVTAARAEAQHRSARWLVHDEDGPDSYEAFLAGGASGAPAVDVGDGDPLVVIYTAAFGGRPNGAQLTHRGILTQNANLMRLADMWRDYIYLNVGPLFHIGTLSLMMATFHIGGTNVFTRRADPTEVMNLIAHERCRSGMVLPPTIAQIVELNADRHADLSSFESSLTIPGWSEMVSPDETPLGRTRFGGYGQTEVSGLDAYSAYGGSDSLSTAGLPTPWTRVRIVDEDGAEVPDGETGEIVFLGPMVHAGYWNRPELNAERTRSGGWHTNDIGRREPDGSVAFIGPKVQMIKSGVENIYPAEVEACLREAPGVREAAIIGIPDDQFVQSVKAVIVLEEGAVLVEDEIIEHCRTRIASYKKPKSVAFLDSLPRTTTGAVDYAALDMKFGGGGYPGGATRSQ</sequence>
<dbReference type="AlphaFoldDB" id="Q0RW50"/>
<evidence type="ECO:0000313" key="3">
    <source>
        <dbReference type="EMBL" id="ABH00486.1"/>
    </source>
</evidence>
<dbReference type="Gene3D" id="3.30.300.30">
    <property type="match status" value="1"/>
</dbReference>
<dbReference type="OrthoDB" id="9803968at2"/>
<reference evidence="4" key="1">
    <citation type="journal article" date="2006" name="Proc. Natl. Acad. Sci. U.S.A.">
        <title>The complete genome of Rhodococcus sp. RHA1 provides insights into a catabolic powerhouse.</title>
        <authorList>
            <person name="McLeod M.P."/>
            <person name="Warren R.L."/>
            <person name="Hsiao W.W.L."/>
            <person name="Araki N."/>
            <person name="Myhre M."/>
            <person name="Fernandes C."/>
            <person name="Miyazawa D."/>
            <person name="Wong W."/>
            <person name="Lillquist A.L."/>
            <person name="Wang D."/>
            <person name="Dosanjh M."/>
            <person name="Hara H."/>
            <person name="Petrescu A."/>
            <person name="Morin R.D."/>
            <person name="Yang G."/>
            <person name="Stott J.M."/>
            <person name="Schein J.E."/>
            <person name="Shin H."/>
            <person name="Smailus D."/>
            <person name="Siddiqui A.S."/>
            <person name="Marra M.A."/>
            <person name="Jones S.J.M."/>
            <person name="Holt R."/>
            <person name="Brinkman F.S.L."/>
            <person name="Miyauchi K."/>
            <person name="Fukuda M."/>
            <person name="Davies J.E."/>
            <person name="Mohn W.W."/>
            <person name="Eltis L.D."/>
        </authorList>
    </citation>
    <scope>NUCLEOTIDE SEQUENCE [LARGE SCALE GENOMIC DNA]</scope>
    <source>
        <strain evidence="4">RHA1</strain>
    </source>
</reference>
<proteinExistence type="predicted"/>